<comment type="caution">
    <text evidence="2">The sequence shown here is derived from an EMBL/GenBank/DDBJ whole genome shotgun (WGS) entry which is preliminary data.</text>
</comment>
<dbReference type="Proteomes" id="UP000093954">
    <property type="component" value="Unassembled WGS sequence"/>
</dbReference>
<reference evidence="2 3" key="1">
    <citation type="journal article" date="2012" name="Front. Microbiol.">
        <title>Draft Genome Sequence of the Virulent Strain 01-B526 of the Fish Pathogen Aeromonas salmonicida.</title>
        <authorList>
            <person name="Charette S.J."/>
            <person name="Brochu F."/>
            <person name="Boyle B."/>
            <person name="Filion G."/>
            <person name="Tanaka K.H."/>
            <person name="Derome N."/>
        </authorList>
    </citation>
    <scope>NUCLEOTIDE SEQUENCE [LARGE SCALE GENOMIC DNA]</scope>
    <source>
        <strain evidence="2 3">P11</strain>
    </source>
</reference>
<keyword evidence="3" id="KW-1185">Reference proteome</keyword>
<keyword evidence="1" id="KW-0812">Transmembrane</keyword>
<accession>A0A1A6B374</accession>
<protein>
    <submittedName>
        <fullName evidence="2">Uncharacterized protein</fullName>
    </submittedName>
</protein>
<dbReference type="AlphaFoldDB" id="A0A1A6B374"/>
<dbReference type="PATRIC" id="fig|1353534.3.peg.245"/>
<feature type="transmembrane region" description="Helical" evidence="1">
    <location>
        <begin position="6"/>
        <end position="28"/>
    </location>
</feature>
<feature type="transmembrane region" description="Helical" evidence="1">
    <location>
        <begin position="205"/>
        <end position="224"/>
    </location>
</feature>
<dbReference type="RefSeq" id="WP_065076688.1">
    <property type="nucleotide sequence ID" value="NZ_LROS01000003.1"/>
</dbReference>
<sequence>MNLIDAIVKWSFIIIIVYTCYEAIFKWYKNMNIYDIMNYYLKHYEKYVMCISALKDIDISINNANELISEIIKIYGERKEKKLIISDKLQIKNIINNLNNTKVSIIPWICSLITIAVSIGTAILNTSTFKRIDDNTKIQTLIYLVIVIMVGITAEIIANDIKEISESRRLSFYQLCLEIIDDVENSKFNDEKLEIADEKIRNNKFFLRMIILIVSIIILIFILKGVEPKIMNSLLGAIVGALVGGGVTYLSQKYFRIIDDEKKEKHYASVLYYDLVSIEDYINNERGSVDIRYFEDWQHIVANCNFLESSDVQVIYRLYDLVYNFDFEFKERKRNSDVRKENIDAYKELKHLLNNKLLENSDTEKFYDYKNMKSKLHKKSI</sequence>
<feature type="transmembrane region" description="Helical" evidence="1">
    <location>
        <begin position="138"/>
        <end position="158"/>
    </location>
</feature>
<proteinExistence type="predicted"/>
<evidence type="ECO:0000313" key="3">
    <source>
        <dbReference type="Proteomes" id="UP000093954"/>
    </source>
</evidence>
<evidence type="ECO:0000256" key="1">
    <source>
        <dbReference type="SAM" id="Phobius"/>
    </source>
</evidence>
<dbReference type="EMBL" id="LROS01000003">
    <property type="protein sequence ID" value="OBR96728.1"/>
    <property type="molecule type" value="Genomic_DNA"/>
</dbReference>
<feature type="transmembrane region" description="Helical" evidence="1">
    <location>
        <begin position="230"/>
        <end position="250"/>
    </location>
</feature>
<evidence type="ECO:0000313" key="2">
    <source>
        <dbReference type="EMBL" id="OBR96728.1"/>
    </source>
</evidence>
<keyword evidence="1" id="KW-0472">Membrane</keyword>
<feature type="transmembrane region" description="Helical" evidence="1">
    <location>
        <begin position="105"/>
        <end position="126"/>
    </location>
</feature>
<organism evidence="2 3">
    <name type="scientific">Clostridium ragsdalei P11</name>
    <dbReference type="NCBI Taxonomy" id="1353534"/>
    <lineage>
        <taxon>Bacteria</taxon>
        <taxon>Bacillati</taxon>
        <taxon>Bacillota</taxon>
        <taxon>Clostridia</taxon>
        <taxon>Eubacteriales</taxon>
        <taxon>Clostridiaceae</taxon>
        <taxon>Clostridium</taxon>
    </lineage>
</organism>
<gene>
    <name evidence="2" type="ORF">CLRAG_02360</name>
</gene>
<keyword evidence="1" id="KW-1133">Transmembrane helix</keyword>
<name>A0A1A6B374_9CLOT</name>